<dbReference type="AlphaFoldDB" id="T0ZPH5"/>
<accession>T0ZPH5</accession>
<sequence length="66" mass="7478">MADVVRRIRNAVRGHSRRFESSIPLIASENLLSPYAKEMLISDFHSRYAEGPPRGAVLRGERAGRR</sequence>
<evidence type="ECO:0000313" key="1">
    <source>
        <dbReference type="EMBL" id="EQD31695.1"/>
    </source>
</evidence>
<proteinExistence type="predicted"/>
<name>T0ZPH5_9ZZZZ</name>
<protein>
    <submittedName>
        <fullName evidence="1">Uncharacterized protein</fullName>
    </submittedName>
</protein>
<reference evidence="1" key="2">
    <citation type="journal article" date="2014" name="ISME J.">
        <title>Microbial stratification in low pH oxic and suboxic macroscopic growths along an acid mine drainage.</title>
        <authorList>
            <person name="Mendez-Garcia C."/>
            <person name="Mesa V."/>
            <person name="Sprenger R.R."/>
            <person name="Richter M."/>
            <person name="Diez M.S."/>
            <person name="Solano J."/>
            <person name="Bargiela R."/>
            <person name="Golyshina O.V."/>
            <person name="Manteca A."/>
            <person name="Ramos J.L."/>
            <person name="Gallego J.R."/>
            <person name="Llorente I."/>
            <person name="Martins Dos Santos V.A."/>
            <person name="Jensen O.N."/>
            <person name="Pelaez A.I."/>
            <person name="Sanchez J."/>
            <person name="Ferrer M."/>
        </authorList>
    </citation>
    <scope>NUCLEOTIDE SEQUENCE</scope>
</reference>
<reference evidence="1" key="1">
    <citation type="submission" date="2013-08" db="EMBL/GenBank/DDBJ databases">
        <authorList>
            <person name="Mendez C."/>
            <person name="Richter M."/>
            <person name="Ferrer M."/>
            <person name="Sanchez J."/>
        </authorList>
    </citation>
    <scope>NUCLEOTIDE SEQUENCE</scope>
</reference>
<organism evidence="1">
    <name type="scientific">mine drainage metagenome</name>
    <dbReference type="NCBI Taxonomy" id="410659"/>
    <lineage>
        <taxon>unclassified sequences</taxon>
        <taxon>metagenomes</taxon>
        <taxon>ecological metagenomes</taxon>
    </lineage>
</organism>
<dbReference type="EMBL" id="AUZX01014619">
    <property type="protein sequence ID" value="EQD31695.1"/>
    <property type="molecule type" value="Genomic_DNA"/>
</dbReference>
<dbReference type="SUPFAM" id="SSF53383">
    <property type="entry name" value="PLP-dependent transferases"/>
    <property type="match status" value="1"/>
</dbReference>
<feature type="non-terminal residue" evidence="1">
    <location>
        <position position="66"/>
    </location>
</feature>
<comment type="caution">
    <text evidence="1">The sequence shown here is derived from an EMBL/GenBank/DDBJ whole genome shotgun (WGS) entry which is preliminary data.</text>
</comment>
<dbReference type="InterPro" id="IPR015424">
    <property type="entry name" value="PyrdxlP-dep_Trfase"/>
</dbReference>
<gene>
    <name evidence="1" type="ORF">B1A_19804</name>
</gene>